<accession>A0A0J8QLI5</accession>
<dbReference type="AlphaFoldDB" id="A0A0J8QLI5"/>
<sequence length="99" mass="11247">MSKPIQNRQQARRKLLGKLIEKENIKQLLTNTCWVFEGKTKDKYYVHMNQKEEGQYKCAGELGNGHRNIPELCLAVATSVAAASAMETRTQALRVRLSL</sequence>
<proteinExistence type="predicted"/>
<reference evidence="2" key="1">
    <citation type="journal article" date="2010" name="Genome Res.">
        <title>Population genomic sequencing of Coccidioides fungi reveals recent hybridization and transposon control.</title>
        <authorList>
            <person name="Neafsey D.E."/>
            <person name="Barker B.M."/>
            <person name="Sharpton T.J."/>
            <person name="Stajich J.E."/>
            <person name="Park D.J."/>
            <person name="Whiston E."/>
            <person name="Hung C.-Y."/>
            <person name="McMahan C."/>
            <person name="White J."/>
            <person name="Sykes S."/>
            <person name="Heiman D."/>
            <person name="Young S."/>
            <person name="Zeng Q."/>
            <person name="Abouelleil A."/>
            <person name="Aftuck L."/>
            <person name="Bessette D."/>
            <person name="Brown A."/>
            <person name="FitzGerald M."/>
            <person name="Lui A."/>
            <person name="Macdonald J.P."/>
            <person name="Priest M."/>
            <person name="Orbach M.J."/>
            <person name="Galgiani J.N."/>
            <person name="Kirkland T.N."/>
            <person name="Cole G.T."/>
            <person name="Birren B.W."/>
            <person name="Henn M.R."/>
            <person name="Taylor J.W."/>
            <person name="Rounsley S.D."/>
        </authorList>
    </citation>
    <scope>NUCLEOTIDE SEQUENCE [LARGE SCALE GENOMIC DNA]</scope>
    <source>
        <strain evidence="2">RMSCC 3703</strain>
    </source>
</reference>
<protein>
    <submittedName>
        <fullName evidence="1">Uncharacterized protein</fullName>
    </submittedName>
</protein>
<dbReference type="Proteomes" id="UP000054559">
    <property type="component" value="Unassembled WGS sequence"/>
</dbReference>
<name>A0A0J8QLI5_COCIT</name>
<evidence type="ECO:0000313" key="1">
    <source>
        <dbReference type="EMBL" id="KMU73260.1"/>
    </source>
</evidence>
<dbReference type="EMBL" id="DS268237">
    <property type="protein sequence ID" value="KMU73260.1"/>
    <property type="molecule type" value="Genomic_DNA"/>
</dbReference>
<evidence type="ECO:0000313" key="2">
    <source>
        <dbReference type="Proteomes" id="UP000054559"/>
    </source>
</evidence>
<gene>
    <name evidence="1" type="ORF">CISG_09993</name>
</gene>
<organism evidence="1 2">
    <name type="scientific">Coccidioides immitis RMSCC 3703</name>
    <dbReference type="NCBI Taxonomy" id="454286"/>
    <lineage>
        <taxon>Eukaryota</taxon>
        <taxon>Fungi</taxon>
        <taxon>Dikarya</taxon>
        <taxon>Ascomycota</taxon>
        <taxon>Pezizomycotina</taxon>
        <taxon>Eurotiomycetes</taxon>
        <taxon>Eurotiomycetidae</taxon>
        <taxon>Onygenales</taxon>
        <taxon>Onygenaceae</taxon>
        <taxon>Coccidioides</taxon>
    </lineage>
</organism>